<dbReference type="AlphaFoldDB" id="A0A7S3QHW7"/>
<dbReference type="EMBL" id="HBIO01029610">
    <property type="protein sequence ID" value="CAE0477874.1"/>
    <property type="molecule type" value="Transcribed_RNA"/>
</dbReference>
<accession>A0A7S3QHW7</accession>
<feature type="compositionally biased region" description="Polar residues" evidence="1">
    <location>
        <begin position="243"/>
        <end position="258"/>
    </location>
</feature>
<protein>
    <recommendedName>
        <fullName evidence="2">DUF6824 domain-containing protein</fullName>
    </recommendedName>
</protein>
<feature type="domain" description="DUF6824" evidence="2">
    <location>
        <begin position="15"/>
        <end position="104"/>
    </location>
</feature>
<name>A0A7S3QHW7_9STRA</name>
<evidence type="ECO:0000259" key="2">
    <source>
        <dbReference type="Pfam" id="PF20710"/>
    </source>
</evidence>
<feature type="region of interest" description="Disordered" evidence="1">
    <location>
        <begin position="243"/>
        <end position="267"/>
    </location>
</feature>
<proteinExistence type="predicted"/>
<dbReference type="Pfam" id="PF20710">
    <property type="entry name" value="DUF6824"/>
    <property type="match status" value="1"/>
</dbReference>
<reference evidence="3" key="1">
    <citation type="submission" date="2021-01" db="EMBL/GenBank/DDBJ databases">
        <authorList>
            <person name="Corre E."/>
            <person name="Pelletier E."/>
            <person name="Niang G."/>
            <person name="Scheremetjew M."/>
            <person name="Finn R."/>
            <person name="Kale V."/>
            <person name="Holt S."/>
            <person name="Cochrane G."/>
            <person name="Meng A."/>
            <person name="Brown T."/>
            <person name="Cohen L."/>
        </authorList>
    </citation>
    <scope>NUCLEOTIDE SEQUENCE</scope>
    <source>
        <strain evidence="3">MM31A-1</strain>
    </source>
</reference>
<organism evidence="3">
    <name type="scientific">Chaetoceros debilis</name>
    <dbReference type="NCBI Taxonomy" id="122233"/>
    <lineage>
        <taxon>Eukaryota</taxon>
        <taxon>Sar</taxon>
        <taxon>Stramenopiles</taxon>
        <taxon>Ochrophyta</taxon>
        <taxon>Bacillariophyta</taxon>
        <taxon>Coscinodiscophyceae</taxon>
        <taxon>Chaetocerotophycidae</taxon>
        <taxon>Chaetocerotales</taxon>
        <taxon>Chaetocerotaceae</taxon>
        <taxon>Chaetoceros</taxon>
    </lineage>
</organism>
<evidence type="ECO:0000256" key="1">
    <source>
        <dbReference type="SAM" id="MobiDB-lite"/>
    </source>
</evidence>
<sequence length="698" mass="76507">MSVQMENIKDFHENDVLCGKGHFVNSHDGNRQFHAIVLELKYEYVATPKKQKSLFSKMIVKSIRSMKPPGRFLMIADKSNKLWNDIGDAGPKGAWSKTRQALREGAPAIQKKIEAGEIKVATNFMAEMAPAEIAVVKPKFYKEQAHAKAESARDKVPITAEIANQPELKVIPQSDEIIPVIDFENKDEPFDNIVISDNKTDPTTTSMPNTMLPPEPIIMPNMRRHSLFLTDIDDDFAAEVDFNDSSSEESLQTDYDFQSDSKRPESLNDAKASILPNHTTEAIIHDPTHHQSVKRPTLNSTSLSLSSLFGKSGTSSKDAMASSKNTMTSSKMSLCSMGMASLMQKSIMSSSDLGSFQSMSISADPNNTDISDTKSNQKASVIPSKINITDMFEASLKAERNQTSIPEKTPNNTNFGEYKYTENSETSQSFGQGQHLRGDPNKVSVTASDYSYLTGGGASNDSSGRSIHSEYSSLVGYPFMNNFDTKGESQQSLGHQHNTVSRAARIVPPTESFGEGFDQGTESFPHNSQSFDHGQGFMSTANQKNGALFAASSITSNGSDIEGQIFSSHNGQSLHRGSGLMPILPTPRVNHVSLTSSTVSQGHVAFGNNGNSFQPEHTIASNINDGGGVNRVGIVNQGQLNGSSKFRFRQGQAKRRQSYSRSGHIAMPVFSEFDDEEEEKDNDDDENFFAALNYFVEE</sequence>
<evidence type="ECO:0000313" key="3">
    <source>
        <dbReference type="EMBL" id="CAE0477874.1"/>
    </source>
</evidence>
<gene>
    <name evidence="3" type="ORF">CDEB00056_LOCUS22727</name>
</gene>
<feature type="region of interest" description="Disordered" evidence="1">
    <location>
        <begin position="424"/>
        <end position="443"/>
    </location>
</feature>
<dbReference type="InterPro" id="IPR049227">
    <property type="entry name" value="DUF6824"/>
</dbReference>